<dbReference type="Proteomes" id="UP000019150">
    <property type="component" value="Chromosome"/>
</dbReference>
<evidence type="ECO:0000259" key="7">
    <source>
        <dbReference type="Pfam" id="PF01545"/>
    </source>
</evidence>
<dbReference type="InterPro" id="IPR050291">
    <property type="entry name" value="CDF_Transporter"/>
</dbReference>
<dbReference type="Pfam" id="PF01545">
    <property type="entry name" value="Cation_efflux"/>
    <property type="match status" value="1"/>
</dbReference>
<dbReference type="PANTHER" id="PTHR43840:SF15">
    <property type="entry name" value="MITOCHONDRIAL METAL TRANSPORTER 1-RELATED"/>
    <property type="match status" value="1"/>
</dbReference>
<dbReference type="PANTHER" id="PTHR43840">
    <property type="entry name" value="MITOCHONDRIAL METAL TRANSPORTER 1-RELATED"/>
    <property type="match status" value="1"/>
</dbReference>
<evidence type="ECO:0000256" key="3">
    <source>
        <dbReference type="ARBA" id="ARBA00022692"/>
    </source>
</evidence>
<dbReference type="Gene3D" id="1.20.1510.10">
    <property type="entry name" value="Cation efflux protein transmembrane domain"/>
    <property type="match status" value="1"/>
</dbReference>
<name>W5TAD1_9NOCA</name>
<dbReference type="eggNOG" id="COG3965">
    <property type="taxonomic scope" value="Bacteria"/>
</dbReference>
<feature type="domain" description="Cation efflux protein transmembrane" evidence="7">
    <location>
        <begin position="5"/>
        <end position="204"/>
    </location>
</feature>
<dbReference type="AlphaFoldDB" id="W5TAD1"/>
<dbReference type="PATRIC" id="fig|1415166.3.peg.1517"/>
<keyword evidence="2" id="KW-0813">Transport</keyword>
<feature type="transmembrane region" description="Helical" evidence="6">
    <location>
        <begin position="172"/>
        <end position="191"/>
    </location>
</feature>
<keyword evidence="9" id="KW-1185">Reference proteome</keyword>
<comment type="subcellular location">
    <subcellularLocation>
        <location evidence="1">Membrane</location>
        <topology evidence="1">Multi-pass membrane protein</topology>
    </subcellularLocation>
</comment>
<dbReference type="InterPro" id="IPR058533">
    <property type="entry name" value="Cation_efflux_TM"/>
</dbReference>
<dbReference type="OrthoDB" id="2388015at2"/>
<dbReference type="GO" id="GO:0015093">
    <property type="term" value="F:ferrous iron transmembrane transporter activity"/>
    <property type="evidence" value="ECO:0007669"/>
    <property type="project" value="TreeGrafter"/>
</dbReference>
<evidence type="ECO:0000256" key="2">
    <source>
        <dbReference type="ARBA" id="ARBA00022448"/>
    </source>
</evidence>
<feature type="transmembrane region" description="Helical" evidence="6">
    <location>
        <begin position="34"/>
        <end position="50"/>
    </location>
</feature>
<keyword evidence="5 6" id="KW-0472">Membrane</keyword>
<dbReference type="SUPFAM" id="SSF161111">
    <property type="entry name" value="Cation efflux protein transmembrane domain-like"/>
    <property type="match status" value="1"/>
</dbReference>
<dbReference type="EMBL" id="CP006850">
    <property type="protein sequence ID" value="AHH16295.1"/>
    <property type="molecule type" value="Genomic_DNA"/>
</dbReference>
<dbReference type="KEGG" id="nno:NONO_c14930"/>
<evidence type="ECO:0000256" key="5">
    <source>
        <dbReference type="ARBA" id="ARBA00023136"/>
    </source>
</evidence>
<reference evidence="8 9" key="1">
    <citation type="journal article" date="2014" name="Appl. Environ. Microbiol.">
        <title>Insights into the Microbial Degradation of Rubber and Gutta-Percha by Analysis of the Complete Genome of Nocardia nova SH22a.</title>
        <authorList>
            <person name="Luo Q."/>
            <person name="Hiessl S."/>
            <person name="Poehlein A."/>
            <person name="Daniel R."/>
            <person name="Steinbuchel A."/>
        </authorList>
    </citation>
    <scope>NUCLEOTIDE SEQUENCE [LARGE SCALE GENOMIC DNA]</scope>
    <source>
        <strain evidence="8">SH22a</strain>
    </source>
</reference>
<feature type="transmembrane region" description="Helical" evidence="6">
    <location>
        <begin position="148"/>
        <end position="166"/>
    </location>
</feature>
<protein>
    <submittedName>
        <fullName evidence="8">Cation efflux family protein</fullName>
    </submittedName>
</protein>
<dbReference type="GO" id="GO:0005886">
    <property type="term" value="C:plasma membrane"/>
    <property type="evidence" value="ECO:0007669"/>
    <property type="project" value="TreeGrafter"/>
</dbReference>
<keyword evidence="3 6" id="KW-0812">Transmembrane</keyword>
<evidence type="ECO:0000256" key="6">
    <source>
        <dbReference type="SAM" id="Phobius"/>
    </source>
</evidence>
<sequence length="303" mass="32442">MRALVFSLWASVLFVGLALVWGLAAGSQMIVFDGLYSLVSVGLSAISLAAQRIVAKGPDAAYPWGRETWEPVAIVAKSTALGGLCVYASVNAVREILHGGRAVSAVSALMYAITATALSVLVAAVLFRAARSGSGLVRAEAAEWAGDAALSLVTLAGFAGAVALENSGHEHLARYVDPGLVILVSLIYLWIPIRLFRGAFREILTMAAPEPVLAQVREMCERVRADHGFEASFVRASSVGGRLDLDLSFVLDAATPHRDVDFFDEVRAEIQRRLAPLGYQHSTSVVFTAQRRWVEWSHPDPGA</sequence>
<dbReference type="InterPro" id="IPR027469">
    <property type="entry name" value="Cation_efflux_TMD_sf"/>
</dbReference>
<evidence type="ECO:0000256" key="4">
    <source>
        <dbReference type="ARBA" id="ARBA00022989"/>
    </source>
</evidence>
<keyword evidence="4 6" id="KW-1133">Transmembrane helix</keyword>
<evidence type="ECO:0000313" key="8">
    <source>
        <dbReference type="EMBL" id="AHH16295.1"/>
    </source>
</evidence>
<proteinExistence type="predicted"/>
<dbReference type="GO" id="GO:0006882">
    <property type="term" value="P:intracellular zinc ion homeostasis"/>
    <property type="evidence" value="ECO:0007669"/>
    <property type="project" value="TreeGrafter"/>
</dbReference>
<evidence type="ECO:0000313" key="9">
    <source>
        <dbReference type="Proteomes" id="UP000019150"/>
    </source>
</evidence>
<feature type="transmembrane region" description="Helical" evidence="6">
    <location>
        <begin position="71"/>
        <end position="90"/>
    </location>
</feature>
<dbReference type="GO" id="GO:0015341">
    <property type="term" value="F:zinc efflux antiporter activity"/>
    <property type="evidence" value="ECO:0007669"/>
    <property type="project" value="TreeGrafter"/>
</dbReference>
<feature type="transmembrane region" description="Helical" evidence="6">
    <location>
        <begin position="102"/>
        <end position="127"/>
    </location>
</feature>
<gene>
    <name evidence="8" type="ORF">NONO_c14930</name>
</gene>
<dbReference type="HOGENOM" id="CLU_056154_0_0_11"/>
<dbReference type="RefSeq" id="WP_051494630.1">
    <property type="nucleotide sequence ID" value="NZ_CP006850.1"/>
</dbReference>
<organism evidence="8 9">
    <name type="scientific">Nocardia nova SH22a</name>
    <dbReference type="NCBI Taxonomy" id="1415166"/>
    <lineage>
        <taxon>Bacteria</taxon>
        <taxon>Bacillati</taxon>
        <taxon>Actinomycetota</taxon>
        <taxon>Actinomycetes</taxon>
        <taxon>Mycobacteriales</taxon>
        <taxon>Nocardiaceae</taxon>
        <taxon>Nocardia</taxon>
    </lineage>
</organism>
<evidence type="ECO:0000256" key="1">
    <source>
        <dbReference type="ARBA" id="ARBA00004141"/>
    </source>
</evidence>
<dbReference type="GO" id="GO:0015086">
    <property type="term" value="F:cadmium ion transmembrane transporter activity"/>
    <property type="evidence" value="ECO:0007669"/>
    <property type="project" value="TreeGrafter"/>
</dbReference>
<accession>W5TAD1</accession>